<evidence type="ECO:0000313" key="3">
    <source>
        <dbReference type="Proteomes" id="UP000238083"/>
    </source>
</evidence>
<keyword evidence="3" id="KW-1185">Reference proteome</keyword>
<dbReference type="SUPFAM" id="SSF55729">
    <property type="entry name" value="Acyl-CoA N-acyltransferases (Nat)"/>
    <property type="match status" value="1"/>
</dbReference>
<sequence length="168" mass="18477">MSLRLWRPEDAPRLFDLLRRPEVTRWFGESSRAPLTHLEQALQRIEQWALTFDGHLGTWAVLAPDRADPVGSVLLFGAPHALHGEVEVGWYLHPDAQGHGYAAAAAALAVRGAFAAGHHEVWALTHPDNHRSRATAGRAGMRDLGVVDGLWHDGTSQLFVAERTDDDG</sequence>
<keyword evidence="2" id="KW-0808">Transferase</keyword>
<dbReference type="Proteomes" id="UP000238083">
    <property type="component" value="Unassembled WGS sequence"/>
</dbReference>
<name>A0A2T0RAH0_9ACTN</name>
<dbReference type="GO" id="GO:0016747">
    <property type="term" value="F:acyltransferase activity, transferring groups other than amino-acyl groups"/>
    <property type="evidence" value="ECO:0007669"/>
    <property type="project" value="InterPro"/>
</dbReference>
<reference evidence="2 3" key="1">
    <citation type="submission" date="2018-03" db="EMBL/GenBank/DDBJ databases">
        <title>Genomic Encyclopedia of Archaeal and Bacterial Type Strains, Phase II (KMG-II): from individual species to whole genera.</title>
        <authorList>
            <person name="Goeker M."/>
        </authorList>
    </citation>
    <scope>NUCLEOTIDE SEQUENCE [LARGE SCALE GENOMIC DNA]</scope>
    <source>
        <strain evidence="2 3">DSM 19711</strain>
    </source>
</reference>
<dbReference type="InterPro" id="IPR016181">
    <property type="entry name" value="Acyl_CoA_acyltransferase"/>
</dbReference>
<dbReference type="EMBL" id="PVZF01000001">
    <property type="protein sequence ID" value="PRY18157.1"/>
    <property type="molecule type" value="Genomic_DNA"/>
</dbReference>
<dbReference type="PANTHER" id="PTHR43792">
    <property type="entry name" value="GNAT FAMILY, PUTATIVE (AFU_ORTHOLOGUE AFUA_3G00765)-RELATED-RELATED"/>
    <property type="match status" value="1"/>
</dbReference>
<organism evidence="2 3">
    <name type="scientific">Kineococcus rhizosphaerae</name>
    <dbReference type="NCBI Taxonomy" id="559628"/>
    <lineage>
        <taxon>Bacteria</taxon>
        <taxon>Bacillati</taxon>
        <taxon>Actinomycetota</taxon>
        <taxon>Actinomycetes</taxon>
        <taxon>Kineosporiales</taxon>
        <taxon>Kineosporiaceae</taxon>
        <taxon>Kineococcus</taxon>
    </lineage>
</organism>
<dbReference type="PROSITE" id="PS51186">
    <property type="entry name" value="GNAT"/>
    <property type="match status" value="1"/>
</dbReference>
<dbReference type="InterPro" id="IPR051531">
    <property type="entry name" value="N-acetyltransferase"/>
</dbReference>
<dbReference type="PANTHER" id="PTHR43792:SF1">
    <property type="entry name" value="N-ACETYLTRANSFERASE DOMAIN-CONTAINING PROTEIN"/>
    <property type="match status" value="1"/>
</dbReference>
<evidence type="ECO:0000259" key="1">
    <source>
        <dbReference type="PROSITE" id="PS51186"/>
    </source>
</evidence>
<dbReference type="InterPro" id="IPR000182">
    <property type="entry name" value="GNAT_dom"/>
</dbReference>
<proteinExistence type="predicted"/>
<comment type="caution">
    <text evidence="2">The sequence shown here is derived from an EMBL/GenBank/DDBJ whole genome shotgun (WGS) entry which is preliminary data.</text>
</comment>
<feature type="domain" description="N-acetyltransferase" evidence="1">
    <location>
        <begin position="1"/>
        <end position="166"/>
    </location>
</feature>
<dbReference type="Gene3D" id="3.40.630.30">
    <property type="match status" value="1"/>
</dbReference>
<evidence type="ECO:0000313" key="2">
    <source>
        <dbReference type="EMBL" id="PRY18157.1"/>
    </source>
</evidence>
<protein>
    <submittedName>
        <fullName evidence="2">RimJ/RimL family protein N-acetyltransferase</fullName>
    </submittedName>
</protein>
<dbReference type="AlphaFoldDB" id="A0A2T0RAH0"/>
<gene>
    <name evidence="2" type="ORF">CLV37_101401</name>
</gene>
<accession>A0A2T0RAH0</accession>
<dbReference type="Pfam" id="PF13302">
    <property type="entry name" value="Acetyltransf_3"/>
    <property type="match status" value="1"/>
</dbReference>